<keyword evidence="2" id="KW-0732">Signal</keyword>
<accession>A0A0H2RTZ6</accession>
<feature type="compositionally biased region" description="Basic and acidic residues" evidence="1">
    <location>
        <begin position="767"/>
        <end position="780"/>
    </location>
</feature>
<evidence type="ECO:0000313" key="4">
    <source>
        <dbReference type="Proteomes" id="UP000053477"/>
    </source>
</evidence>
<evidence type="ECO:0000256" key="2">
    <source>
        <dbReference type="SAM" id="SignalP"/>
    </source>
</evidence>
<dbReference type="AlphaFoldDB" id="A0A0H2RTZ6"/>
<feature type="non-terminal residue" evidence="3">
    <location>
        <position position="1"/>
    </location>
</feature>
<dbReference type="Pfam" id="PF07217">
    <property type="entry name" value="Het-C"/>
    <property type="match status" value="1"/>
</dbReference>
<proteinExistence type="predicted"/>
<feature type="region of interest" description="Disordered" evidence="1">
    <location>
        <begin position="551"/>
        <end position="803"/>
    </location>
</feature>
<dbReference type="STRING" id="27342.A0A0H2RTZ6"/>
<dbReference type="InterPro" id="IPR010816">
    <property type="entry name" value="Het-C"/>
</dbReference>
<name>A0A0H2RTZ6_9AGAM</name>
<dbReference type="Proteomes" id="UP000053477">
    <property type="component" value="Unassembled WGS sequence"/>
</dbReference>
<dbReference type="PANTHER" id="PTHR14905:SF7">
    <property type="entry name" value="VON WILLEBRAND FACTOR A DOMAIN-CONTAINING PROTEIN 7"/>
    <property type="match status" value="1"/>
</dbReference>
<sequence>VFLICSVLLVLAPNGAYAFGAGDIADFSYLNDKAFRHGDIENILATLAKTAGRAHGDGLMGFATSLLSAAAGGSKFSGSDIKKVYFGNWLRDYSQARTSAFAMDIAGLSKLSADTIVLLISVLGFMTFGFATEEFEVTADRLGVYLPVEHIDNPKGYAEKEGDARQFHQKLRPPVRREELEIDERTGMKNYMATENRGWDTSTAHIRRTLEKCIEHGRRSQGREGPDLFEAYRLLGTALHTLEDLLAHSNWCELALKKMGYNEVFCHVGDRVTVNTPNGRAPPLVTGTFGSADFIHSLMGEATDHLSENSVTNLYDKMNNSGDADSSSNLLQGILSKFSLGGGSNQAQQAQDLKQKAFDFDPDKYAPKEAQEQFLSLLKWRDGVYRDITKKIEMVPGLENLLDQLTNALNAYVYTLLAPWLTPIIQQATSVLSEGSQAVIDSDDQYEVFNSPNASDPSHSILSKDHFGLILNEPAGKIAQVVVCHTVNLIVQAWSNNERPDGVINNILEAFHHPYFNVGRSQIQNAMMEEMQRWFGGLGEEGRQVLDALTKDSVRNGKNKRLGSEDENQGGGHSHGSTGQYGRNDNNAYSTQSSYGEQRTSGYTPAYQQQSSYQQEETRYTPSEERYGQEQPYGRQEEPSYGESRNQYGRQSTYGQETSYEESAGNYGRQPSYGQESSYEQRRYQEQPNTFGRDSSGYGAETRTEYTREEYSAPRNDYDSNGRENRDQQEFGGYGARNEYDSDRRSNREERGEERFASHSPEYGRYGGERHGGHHHKEENSGYYGGGESYPGGSAAYGEEDRE</sequence>
<feature type="non-terminal residue" evidence="3">
    <location>
        <position position="803"/>
    </location>
</feature>
<dbReference type="InParanoid" id="A0A0H2RTZ6"/>
<keyword evidence="4" id="KW-1185">Reference proteome</keyword>
<feature type="chain" id="PRO_5005201766" evidence="2">
    <location>
        <begin position="19"/>
        <end position="803"/>
    </location>
</feature>
<dbReference type="PANTHER" id="PTHR14905">
    <property type="entry name" value="NG37"/>
    <property type="match status" value="1"/>
</dbReference>
<feature type="signal peptide" evidence="2">
    <location>
        <begin position="1"/>
        <end position="18"/>
    </location>
</feature>
<dbReference type="EMBL" id="KQ085935">
    <property type="protein sequence ID" value="KLO15072.1"/>
    <property type="molecule type" value="Genomic_DNA"/>
</dbReference>
<gene>
    <name evidence="3" type="ORF">SCHPADRAFT_790084</name>
</gene>
<evidence type="ECO:0000313" key="3">
    <source>
        <dbReference type="EMBL" id="KLO15072.1"/>
    </source>
</evidence>
<feature type="compositionally biased region" description="Basic and acidic residues" evidence="1">
    <location>
        <begin position="738"/>
        <end position="757"/>
    </location>
</feature>
<feature type="compositionally biased region" description="Basic and acidic residues" evidence="1">
    <location>
        <begin position="616"/>
        <end position="628"/>
    </location>
</feature>
<reference evidence="3 4" key="1">
    <citation type="submission" date="2015-04" db="EMBL/GenBank/DDBJ databases">
        <title>Complete genome sequence of Schizopora paradoxa KUC8140, a cosmopolitan wood degrader in East Asia.</title>
        <authorList>
            <consortium name="DOE Joint Genome Institute"/>
            <person name="Min B."/>
            <person name="Park H."/>
            <person name="Jang Y."/>
            <person name="Kim J.-J."/>
            <person name="Kim K.H."/>
            <person name="Pangilinan J."/>
            <person name="Lipzen A."/>
            <person name="Riley R."/>
            <person name="Grigoriev I.V."/>
            <person name="Spatafora J.W."/>
            <person name="Choi I.-G."/>
        </authorList>
    </citation>
    <scope>NUCLEOTIDE SEQUENCE [LARGE SCALE GENOMIC DNA]</scope>
    <source>
        <strain evidence="3 4">KUC8140</strain>
    </source>
</reference>
<dbReference type="OrthoDB" id="2506204at2759"/>
<protein>
    <submittedName>
        <fullName evidence="3">Het-C-domain-containing protein</fullName>
    </submittedName>
</protein>
<organism evidence="3 4">
    <name type="scientific">Schizopora paradoxa</name>
    <dbReference type="NCBI Taxonomy" id="27342"/>
    <lineage>
        <taxon>Eukaryota</taxon>
        <taxon>Fungi</taxon>
        <taxon>Dikarya</taxon>
        <taxon>Basidiomycota</taxon>
        <taxon>Agaricomycotina</taxon>
        <taxon>Agaricomycetes</taxon>
        <taxon>Hymenochaetales</taxon>
        <taxon>Schizoporaceae</taxon>
        <taxon>Schizopora</taxon>
    </lineage>
</organism>
<dbReference type="InterPro" id="IPR052577">
    <property type="entry name" value="VWA7"/>
</dbReference>
<evidence type="ECO:0000256" key="1">
    <source>
        <dbReference type="SAM" id="MobiDB-lite"/>
    </source>
</evidence>
<feature type="compositionally biased region" description="Polar residues" evidence="1">
    <location>
        <begin position="583"/>
        <end position="603"/>
    </location>
</feature>
<feature type="compositionally biased region" description="Polar residues" evidence="1">
    <location>
        <begin position="643"/>
        <end position="658"/>
    </location>
</feature>
<feature type="compositionally biased region" description="Basic and acidic residues" evidence="1">
    <location>
        <begin position="702"/>
        <end position="729"/>
    </location>
</feature>